<dbReference type="GO" id="GO:0005524">
    <property type="term" value="F:ATP binding"/>
    <property type="evidence" value="ECO:0007669"/>
    <property type="project" value="UniProtKB-KW"/>
</dbReference>
<dbReference type="SUPFAM" id="SSF48452">
    <property type="entry name" value="TPR-like"/>
    <property type="match status" value="1"/>
</dbReference>
<dbReference type="KEGG" id="mmas:MYMAC_007004"/>
<keyword evidence="6" id="KW-0175">Coiled coil</keyword>
<sequence>MAHVYAAVHEQSGQQVALKRLSPTSAKDPQLVARFLQEGQALVRLDHPGVVRGFHCGRQGADVFLAMELLRGLTLRQWMQRSDEGVDVPSVLAIGAQLAQAAADVHAQGIVHRDLKPENIFLCPDETIAPGYRVKLLDFGVAKVSEFSGGASATTQVHTHESSFMGTYLYMAPEQFLSAASVDGAADVYALGVVLFELLAGRPPFVSEDPGEVLIDHQSKEPPPVRRFAPQVSTALSAFIASLLAKDAQARPTMARCAELLGKSWEGVEARCPLPGLAPFAEEQAALFFGREEETHALWSLLERARAGRLRWIQLEGLSGVGKSSLLQAGLLPMLRNAGATGRPSWRVIHLRPSDVPIRALAHALDKANPTGGSERAEALEALLRTGPGALRDFLAAHNPVDTLVLLVIEPLEEVFPLSTSERGVLDALVSTALAGGDSPLRLFTSVRSDFLHRMEQLPSLSRHLHAAARFPLLPMEEAALERVVKGVARNVGLRLEPGLASRMVLDARDEGGRLPLLGQALRGLWALNDGAPLTQGHYEQLGGVGGALAQQAEALLTGLGPEGRERAKWLLLDLVQVGRGVPDTRRPRSREEVLAAAGGDALAEEVLLRLTGMRARGFTDVEQGMRLVVLSGGDTPAAQRVDLVHETLLHRVPSLIAWLEQERALLERHADLEVAASAWEQARFPRDGLPTGTLLAHYRGGGASLNGPEDMVRRASPRAVRFLGTAARLEQRRSRLRWGGMAAALLAMLLILFYAARAEQERLRAEAERMRAEQALLRAKQEQKRSIATQLDLIGAMDAVVGSADWRFSRLANTLEPRRTLLGAFGGIFNAMSPAEYEGIEMLLMDVSLSHRVADVAYHDEVLASAERGLLKSLDNVRRGELLEPVGRSFQFDLGLIHSKLGKVEMARGNWERARVHFEESIALLEPSWSSNPQDLTDGVRSFAVSLSELGELELAVGHLPRAAQLFDRAIVLHAFIARGSSYSSALLALTLAHRAEVSLAQGDPDAAERMLHAALRMARVCVESQPADQYYRWVLGRVLIGVGAERTARRQYTQGNVAYTEARLLGQSLREAEVPNKRYALVLVDALLGSETLARARGVTDQTASWRAQRCALARAFHLYDPEDLRFRPLGCPDEER</sequence>
<dbReference type="InterPro" id="IPR000719">
    <property type="entry name" value="Prot_kinase_dom"/>
</dbReference>
<dbReference type="PROSITE" id="PS00108">
    <property type="entry name" value="PROTEIN_KINASE_ST"/>
    <property type="match status" value="1"/>
</dbReference>
<dbReference type="Gene3D" id="3.30.200.20">
    <property type="entry name" value="Phosphorylase Kinase, domain 1"/>
    <property type="match status" value="1"/>
</dbReference>
<dbReference type="InterPro" id="IPR008271">
    <property type="entry name" value="Ser/Thr_kinase_AS"/>
</dbReference>
<evidence type="ECO:0000256" key="1">
    <source>
        <dbReference type="ARBA" id="ARBA00012513"/>
    </source>
</evidence>
<gene>
    <name evidence="8" type="ORF">MYMAC_007004</name>
</gene>
<dbReference type="InterPro" id="IPR011009">
    <property type="entry name" value="Kinase-like_dom_sf"/>
</dbReference>
<dbReference type="SUPFAM" id="SSF56112">
    <property type="entry name" value="Protein kinase-like (PK-like)"/>
    <property type="match status" value="1"/>
</dbReference>
<keyword evidence="9" id="KW-1185">Reference proteome</keyword>
<keyword evidence="5" id="KW-0067">ATP-binding</keyword>
<dbReference type="GO" id="GO:0004674">
    <property type="term" value="F:protein serine/threonine kinase activity"/>
    <property type="evidence" value="ECO:0007669"/>
    <property type="project" value="UniProtKB-KW"/>
</dbReference>
<dbReference type="InterPro" id="IPR019734">
    <property type="entry name" value="TPR_rpt"/>
</dbReference>
<evidence type="ECO:0000256" key="2">
    <source>
        <dbReference type="ARBA" id="ARBA00022679"/>
    </source>
</evidence>
<keyword evidence="3" id="KW-0547">Nucleotide-binding</keyword>
<organism evidence="8 9">
    <name type="scientific">Corallococcus macrosporus DSM 14697</name>
    <dbReference type="NCBI Taxonomy" id="1189310"/>
    <lineage>
        <taxon>Bacteria</taxon>
        <taxon>Pseudomonadati</taxon>
        <taxon>Myxococcota</taxon>
        <taxon>Myxococcia</taxon>
        <taxon>Myxococcales</taxon>
        <taxon>Cystobacterineae</taxon>
        <taxon>Myxococcaceae</taxon>
        <taxon>Corallococcus</taxon>
    </lineage>
</organism>
<keyword evidence="2" id="KW-0808">Transferase</keyword>
<dbReference type="PANTHER" id="PTHR43671:SF13">
    <property type="entry name" value="SERINE_THREONINE-PROTEIN KINASE NEK2"/>
    <property type="match status" value="1"/>
</dbReference>
<dbReference type="EC" id="2.7.11.1" evidence="1"/>
<evidence type="ECO:0000259" key="7">
    <source>
        <dbReference type="PROSITE" id="PS50011"/>
    </source>
</evidence>
<feature type="coiled-coil region" evidence="6">
    <location>
        <begin position="754"/>
        <end position="783"/>
    </location>
</feature>
<dbReference type="Gene3D" id="1.25.40.10">
    <property type="entry name" value="Tetratricopeptide repeat domain"/>
    <property type="match status" value="1"/>
</dbReference>
<reference evidence="8 9" key="1">
    <citation type="submission" date="2017-06" db="EMBL/GenBank/DDBJ databases">
        <title>Sequencing and comparative analysis of myxobacterial genomes.</title>
        <authorList>
            <person name="Rupp O."/>
            <person name="Goesmann A."/>
            <person name="Sogaard-Andersen L."/>
        </authorList>
    </citation>
    <scope>NUCLEOTIDE SEQUENCE [LARGE SCALE GENOMIC DNA]</scope>
    <source>
        <strain evidence="8 9">DSM 14697</strain>
    </source>
</reference>
<dbReference type="Pfam" id="PF00069">
    <property type="entry name" value="Pkinase"/>
    <property type="match status" value="1"/>
</dbReference>
<keyword evidence="4 8" id="KW-0418">Kinase</keyword>
<name>A0A286NW01_9BACT</name>
<dbReference type="PANTHER" id="PTHR43671">
    <property type="entry name" value="SERINE/THREONINE-PROTEIN KINASE NEK"/>
    <property type="match status" value="1"/>
</dbReference>
<dbReference type="AlphaFoldDB" id="A0A286NW01"/>
<dbReference type="InterPro" id="IPR011990">
    <property type="entry name" value="TPR-like_helical_dom_sf"/>
</dbReference>
<dbReference type="Pfam" id="PF20703">
    <property type="entry name" value="nSTAND1"/>
    <property type="match status" value="1"/>
</dbReference>
<dbReference type="SMART" id="SM00220">
    <property type="entry name" value="S_TKc"/>
    <property type="match status" value="1"/>
</dbReference>
<evidence type="ECO:0000313" key="8">
    <source>
        <dbReference type="EMBL" id="ATB51346.1"/>
    </source>
</evidence>
<protein>
    <recommendedName>
        <fullName evidence="1">non-specific serine/threonine protein kinase</fullName>
        <ecNumber evidence="1">2.7.11.1</ecNumber>
    </recommendedName>
</protein>
<evidence type="ECO:0000256" key="3">
    <source>
        <dbReference type="ARBA" id="ARBA00022741"/>
    </source>
</evidence>
<dbReference type="InterPro" id="IPR049052">
    <property type="entry name" value="nSTAND1"/>
</dbReference>
<evidence type="ECO:0000256" key="4">
    <source>
        <dbReference type="ARBA" id="ARBA00022777"/>
    </source>
</evidence>
<dbReference type="Gene3D" id="1.10.510.10">
    <property type="entry name" value="Transferase(Phosphotransferase) domain 1"/>
    <property type="match status" value="1"/>
</dbReference>
<dbReference type="InterPro" id="IPR050660">
    <property type="entry name" value="NEK_Ser/Thr_kinase"/>
</dbReference>
<proteinExistence type="predicted"/>
<accession>A0A286NW01</accession>
<dbReference type="EMBL" id="CP022203">
    <property type="protein sequence ID" value="ATB51346.1"/>
    <property type="molecule type" value="Genomic_DNA"/>
</dbReference>
<evidence type="ECO:0000313" key="9">
    <source>
        <dbReference type="Proteomes" id="UP000217343"/>
    </source>
</evidence>
<dbReference type="SMART" id="SM00028">
    <property type="entry name" value="TPR"/>
    <property type="match status" value="3"/>
</dbReference>
<keyword evidence="8" id="KW-0723">Serine/threonine-protein kinase</keyword>
<feature type="domain" description="Protein kinase" evidence="7">
    <location>
        <begin position="1"/>
        <end position="266"/>
    </location>
</feature>
<evidence type="ECO:0000256" key="5">
    <source>
        <dbReference type="ARBA" id="ARBA00022840"/>
    </source>
</evidence>
<dbReference type="CDD" id="cd14014">
    <property type="entry name" value="STKc_PknB_like"/>
    <property type="match status" value="1"/>
</dbReference>
<dbReference type="Proteomes" id="UP000217343">
    <property type="component" value="Chromosome"/>
</dbReference>
<evidence type="ECO:0000256" key="6">
    <source>
        <dbReference type="SAM" id="Coils"/>
    </source>
</evidence>
<dbReference type="PROSITE" id="PS50011">
    <property type="entry name" value="PROTEIN_KINASE_DOM"/>
    <property type="match status" value="1"/>
</dbReference>